<organism evidence="2">
    <name type="scientific">viral metagenome</name>
    <dbReference type="NCBI Taxonomy" id="1070528"/>
    <lineage>
        <taxon>unclassified sequences</taxon>
        <taxon>metagenomes</taxon>
        <taxon>organismal metagenomes</taxon>
    </lineage>
</organism>
<accession>A0A6C0HMC2</accession>
<dbReference type="EMBL" id="MN739985">
    <property type="protein sequence ID" value="QHT81554.1"/>
    <property type="molecule type" value="Genomic_DNA"/>
</dbReference>
<feature type="compositionally biased region" description="Low complexity" evidence="1">
    <location>
        <begin position="103"/>
        <end position="114"/>
    </location>
</feature>
<dbReference type="InterPro" id="IPR043928">
    <property type="entry name" value="DNVP"/>
</dbReference>
<evidence type="ECO:0000256" key="1">
    <source>
        <dbReference type="SAM" id="MobiDB-lite"/>
    </source>
</evidence>
<proteinExistence type="predicted"/>
<dbReference type="GO" id="GO:0003677">
    <property type="term" value="F:DNA binding"/>
    <property type="evidence" value="ECO:0007669"/>
    <property type="project" value="InterPro"/>
</dbReference>
<name>A0A6C0HMC2_9ZZZZ</name>
<evidence type="ECO:0000313" key="2">
    <source>
        <dbReference type="EMBL" id="QHT81554.1"/>
    </source>
</evidence>
<feature type="region of interest" description="Disordered" evidence="1">
    <location>
        <begin position="158"/>
        <end position="181"/>
    </location>
</feature>
<dbReference type="GO" id="GO:0051276">
    <property type="term" value="P:chromosome organization"/>
    <property type="evidence" value="ECO:0007669"/>
    <property type="project" value="InterPro"/>
</dbReference>
<dbReference type="Pfam" id="PF19060">
    <property type="entry name" value="DVNP"/>
    <property type="match status" value="1"/>
</dbReference>
<protein>
    <submittedName>
        <fullName evidence="2">Uncharacterized protein</fullName>
    </submittedName>
</protein>
<reference evidence="2" key="1">
    <citation type="journal article" date="2020" name="Nature">
        <title>Giant virus diversity and host interactions through global metagenomics.</title>
        <authorList>
            <person name="Schulz F."/>
            <person name="Roux S."/>
            <person name="Paez-Espino D."/>
            <person name="Jungbluth S."/>
            <person name="Walsh D.A."/>
            <person name="Denef V.J."/>
            <person name="McMahon K.D."/>
            <person name="Konstantinidis K.T."/>
            <person name="Eloe-Fadrosh E.A."/>
            <person name="Kyrpides N.C."/>
            <person name="Woyke T."/>
        </authorList>
    </citation>
    <scope>NUCLEOTIDE SEQUENCE</scope>
    <source>
        <strain evidence="2">GVMAG-M-3300023184-13</strain>
    </source>
</reference>
<sequence>MDTLTGETRQRQKGVGTREDVFKGLATKTAGGLTRDDIIEKRIGNRILYISKKLSDKMKINPNLIRKIRVRTRTATDTTTGTTATIGVHPPVETGTVSFTDTKQVTQQHPTQQHPHPHPKTQKIRFSKDNVSVNVYYPELKGQNISALKADIVREELEEDGEMQGGDRVFPSPSSGKPKPFVIEDINDAIDIGDL</sequence>
<dbReference type="AlphaFoldDB" id="A0A6C0HMC2"/>
<feature type="compositionally biased region" description="Low complexity" evidence="1">
    <location>
        <begin position="171"/>
        <end position="180"/>
    </location>
</feature>
<feature type="region of interest" description="Disordered" evidence="1">
    <location>
        <begin position="103"/>
        <end position="122"/>
    </location>
</feature>